<comment type="caution">
    <text evidence="1">The sequence shown here is derived from an EMBL/GenBank/DDBJ whole genome shotgun (WGS) entry which is preliminary data.</text>
</comment>
<gene>
    <name evidence="1" type="ORF">ABKW32_02735</name>
</gene>
<sequence length="50" mass="5644">MAKRHEMKWLSVMKWKGVMKYIAVFQCENKNNIAGGVCPSATITTLTAQQ</sequence>
<evidence type="ECO:0000313" key="1">
    <source>
        <dbReference type="EMBL" id="MEP7728348.1"/>
    </source>
</evidence>
<accession>A0ABV0KYR6</accession>
<dbReference type="EMBL" id="JBDYKN010000002">
    <property type="protein sequence ID" value="MEP7728348.1"/>
    <property type="molecule type" value="Genomic_DNA"/>
</dbReference>
<reference evidence="1 2" key="1">
    <citation type="submission" date="2024-05" db="EMBL/GenBank/DDBJ databases">
        <authorList>
            <person name="Busch G.E."/>
            <person name="Sharma I."/>
        </authorList>
    </citation>
    <scope>NUCLEOTIDE SEQUENCE [LARGE SCALE GENOMIC DNA]</scope>
    <source>
        <strain evidence="1 2">23GB23</strain>
    </source>
</reference>
<organism evidence="1 2">
    <name type="scientific">Marinomonas primoryensis</name>
    <dbReference type="NCBI Taxonomy" id="178399"/>
    <lineage>
        <taxon>Bacteria</taxon>
        <taxon>Pseudomonadati</taxon>
        <taxon>Pseudomonadota</taxon>
        <taxon>Gammaproteobacteria</taxon>
        <taxon>Oceanospirillales</taxon>
        <taxon>Oceanospirillaceae</taxon>
        <taxon>Marinomonas</taxon>
    </lineage>
</organism>
<keyword evidence="2" id="KW-1185">Reference proteome</keyword>
<name>A0ABV0KYR6_9GAMM</name>
<dbReference type="Proteomes" id="UP001471651">
    <property type="component" value="Unassembled WGS sequence"/>
</dbReference>
<protein>
    <submittedName>
        <fullName evidence="1">Uncharacterized protein</fullName>
    </submittedName>
</protein>
<evidence type="ECO:0000313" key="2">
    <source>
        <dbReference type="Proteomes" id="UP001471651"/>
    </source>
</evidence>
<dbReference type="RefSeq" id="WP_348576038.1">
    <property type="nucleotide sequence ID" value="NZ_JBDYKN010000002.1"/>
</dbReference>
<proteinExistence type="predicted"/>